<keyword evidence="3" id="KW-1185">Reference proteome</keyword>
<comment type="caution">
    <text evidence="1">The sequence shown here is derived from an EMBL/GenBank/DDBJ whole genome shotgun (WGS) entry which is preliminary data.</text>
</comment>
<dbReference type="AlphaFoldDB" id="A0A9P1DW99"/>
<gene>
    <name evidence="1" type="ORF">C1SCF055_LOCUS41875</name>
</gene>
<sequence length="244" mass="27244">MPWPKPSAGSGAQLVKELRNRQVNLSRPEVEGLLTALSRAQQGLANLESHEAQEVGSAFEDIEHLLQQASARSRSKPMNELVDLSDLSNLREQALEAFRSQEKMSLNEALEQGAVTCRRRACKRRHDNTISGVLGLGFCSSQCASRENEKQQKLLDKYTDEDGMLHAEGLCELDLAWVTQYGMGMVGGMPRLRLLVFNEDIAFRLACEHCARQVEEAAGPALEGVRSFFRSEQERQGLISWTKL</sequence>
<dbReference type="OrthoDB" id="270720at2759"/>
<dbReference type="EMBL" id="CAMXCT030006623">
    <property type="protein sequence ID" value="CAL4804525.1"/>
    <property type="molecule type" value="Genomic_DNA"/>
</dbReference>
<dbReference type="EMBL" id="CAMXCT020006623">
    <property type="protein sequence ID" value="CAL1170588.1"/>
    <property type="molecule type" value="Genomic_DNA"/>
</dbReference>
<name>A0A9P1DW99_9DINO</name>
<evidence type="ECO:0000313" key="3">
    <source>
        <dbReference type="Proteomes" id="UP001152797"/>
    </source>
</evidence>
<reference evidence="2 3" key="2">
    <citation type="submission" date="2024-05" db="EMBL/GenBank/DDBJ databases">
        <authorList>
            <person name="Chen Y."/>
            <person name="Shah S."/>
            <person name="Dougan E. K."/>
            <person name="Thang M."/>
            <person name="Chan C."/>
        </authorList>
    </citation>
    <scope>NUCLEOTIDE SEQUENCE [LARGE SCALE GENOMIC DNA]</scope>
</reference>
<evidence type="ECO:0000313" key="1">
    <source>
        <dbReference type="EMBL" id="CAI4017213.1"/>
    </source>
</evidence>
<proteinExistence type="predicted"/>
<evidence type="ECO:0000313" key="2">
    <source>
        <dbReference type="EMBL" id="CAL4804525.1"/>
    </source>
</evidence>
<protein>
    <submittedName>
        <fullName evidence="2">Radial spoke head 1-like</fullName>
    </submittedName>
</protein>
<reference evidence="1" key="1">
    <citation type="submission" date="2022-10" db="EMBL/GenBank/DDBJ databases">
        <authorList>
            <person name="Chen Y."/>
            <person name="Dougan E. K."/>
            <person name="Chan C."/>
            <person name="Rhodes N."/>
            <person name="Thang M."/>
        </authorList>
    </citation>
    <scope>NUCLEOTIDE SEQUENCE</scope>
</reference>
<dbReference type="EMBL" id="CAMXCT010006623">
    <property type="protein sequence ID" value="CAI4017213.1"/>
    <property type="molecule type" value="Genomic_DNA"/>
</dbReference>
<organism evidence="1">
    <name type="scientific">Cladocopium goreaui</name>
    <dbReference type="NCBI Taxonomy" id="2562237"/>
    <lineage>
        <taxon>Eukaryota</taxon>
        <taxon>Sar</taxon>
        <taxon>Alveolata</taxon>
        <taxon>Dinophyceae</taxon>
        <taxon>Suessiales</taxon>
        <taxon>Symbiodiniaceae</taxon>
        <taxon>Cladocopium</taxon>
    </lineage>
</organism>
<dbReference type="Proteomes" id="UP001152797">
    <property type="component" value="Unassembled WGS sequence"/>
</dbReference>
<accession>A0A9P1DW99</accession>